<gene>
    <name evidence="1" type="ORF">ACHAWO_010287</name>
</gene>
<dbReference type="EMBL" id="JALLPJ020000848">
    <property type="protein sequence ID" value="KAL3781385.1"/>
    <property type="molecule type" value="Genomic_DNA"/>
</dbReference>
<dbReference type="AlphaFoldDB" id="A0ABD3NZL9"/>
<protein>
    <submittedName>
        <fullName evidence="1">Uncharacterized protein</fullName>
    </submittedName>
</protein>
<organism evidence="1 2">
    <name type="scientific">Cyclotella atomus</name>
    <dbReference type="NCBI Taxonomy" id="382360"/>
    <lineage>
        <taxon>Eukaryota</taxon>
        <taxon>Sar</taxon>
        <taxon>Stramenopiles</taxon>
        <taxon>Ochrophyta</taxon>
        <taxon>Bacillariophyta</taxon>
        <taxon>Coscinodiscophyceae</taxon>
        <taxon>Thalassiosirophycidae</taxon>
        <taxon>Stephanodiscales</taxon>
        <taxon>Stephanodiscaceae</taxon>
        <taxon>Cyclotella</taxon>
    </lineage>
</organism>
<reference evidence="1 2" key="1">
    <citation type="submission" date="2024-10" db="EMBL/GenBank/DDBJ databases">
        <title>Updated reference genomes for cyclostephanoid diatoms.</title>
        <authorList>
            <person name="Roberts W.R."/>
            <person name="Alverson A.J."/>
        </authorList>
    </citation>
    <scope>NUCLEOTIDE SEQUENCE [LARGE SCALE GENOMIC DNA]</scope>
    <source>
        <strain evidence="1 2">AJA010-31</strain>
    </source>
</reference>
<keyword evidence="2" id="KW-1185">Reference proteome</keyword>
<evidence type="ECO:0000313" key="1">
    <source>
        <dbReference type="EMBL" id="KAL3781385.1"/>
    </source>
</evidence>
<proteinExistence type="predicted"/>
<accession>A0ABD3NZL9</accession>
<name>A0ABD3NZL9_9STRA</name>
<sequence length="548" mass="61862">MGNVNRLNTNHYLAWRFSFRVGNLGINSGLSHIYQDHTHVYFSTVYMSPMTLHAPKSHTKYNTNHMIKMNNAPSSSASVFYAALAAMVLPLAHSAIHKAVGCMLYDERLRGRFHSLKTVRSLANQIAPDGLVMKFDKVYRAFAISDDYVEYSFDDAGLNEYIDSPTGTILALHRVTKEGGKTGKYTAIGCFLNARDVPGAEAGKRLTVKDPGIKVSARGNRKLPTVFLDKFEATFKEYTKKWRDHKTLPIVIAGQPQIARAFIRWLFDSPNTSANEEVEMIHHYTGLETPKIKVDECINWLTELISDEQKDAMEYDPLISDLMDELIQFANCEDNTVNMLDKSTWEGKPYNFERAEDLIWNTIAPRAAHQQRVENLVQTAGHLGKTNVEEARRSARAKIHSSTYSLNTTRQANVASTNIMPKRLRVEGAQRLVMKAKFTDALLNKMDAAVKSLEDADPTIMSTIVSEMYLRNKSSALANEEKYNKFEEASNANASRILHSRNLVDVTALMEGSVMLGYLSDKAGAREYVLEELAYRNIEYYNEKPSKQ</sequence>
<comment type="caution">
    <text evidence="1">The sequence shown here is derived from an EMBL/GenBank/DDBJ whole genome shotgun (WGS) entry which is preliminary data.</text>
</comment>
<dbReference type="Proteomes" id="UP001530400">
    <property type="component" value="Unassembled WGS sequence"/>
</dbReference>
<evidence type="ECO:0000313" key="2">
    <source>
        <dbReference type="Proteomes" id="UP001530400"/>
    </source>
</evidence>